<reference evidence="1 2" key="1">
    <citation type="journal article" date="2019" name="Microb. Cell Fact.">
        <title>Exploring novel herbicidin analogues by transcriptional regulator overexpression and MS/MS molecular networking.</title>
        <authorList>
            <person name="Shi Y."/>
            <person name="Gu R."/>
            <person name="Li Y."/>
            <person name="Wang X."/>
            <person name="Ren W."/>
            <person name="Li X."/>
            <person name="Wang L."/>
            <person name="Xie Y."/>
            <person name="Hong B."/>
        </authorList>
    </citation>
    <scope>NUCLEOTIDE SEQUENCE [LARGE SCALE GENOMIC DNA]</scope>
    <source>
        <strain evidence="1 2">US-43</strain>
    </source>
</reference>
<name>A0A5N5W3X6_STRMB</name>
<gene>
    <name evidence="1" type="ORF">FRZ00_21480</name>
</gene>
<comment type="caution">
    <text evidence="1">The sequence shown here is derived from an EMBL/GenBank/DDBJ whole genome shotgun (WGS) entry which is preliminary data.</text>
</comment>
<organism evidence="1 2">
    <name type="scientific">Streptomyces mobaraensis</name>
    <name type="common">Streptoverticillium mobaraense</name>
    <dbReference type="NCBI Taxonomy" id="35621"/>
    <lineage>
        <taxon>Bacteria</taxon>
        <taxon>Bacillati</taxon>
        <taxon>Actinomycetota</taxon>
        <taxon>Actinomycetes</taxon>
        <taxon>Kitasatosporales</taxon>
        <taxon>Streptomycetaceae</taxon>
        <taxon>Streptomyces</taxon>
    </lineage>
</organism>
<evidence type="ECO:0000313" key="2">
    <source>
        <dbReference type="Proteomes" id="UP000327000"/>
    </source>
</evidence>
<proteinExistence type="predicted"/>
<accession>A0A5N5W3X6</accession>
<evidence type="ECO:0000313" key="1">
    <source>
        <dbReference type="EMBL" id="KAB7839510.1"/>
    </source>
</evidence>
<protein>
    <submittedName>
        <fullName evidence="1">Uncharacterized protein</fullName>
    </submittedName>
</protein>
<dbReference type="EMBL" id="VOKX01000070">
    <property type="protein sequence ID" value="KAB7839510.1"/>
    <property type="molecule type" value="Genomic_DNA"/>
</dbReference>
<sequence length="61" mass="7003">MTERIAIKPIRLQAPPQPLTDWSFWGADVGHFFACCCIVLPLRLYREHQARQVETPEAVPV</sequence>
<dbReference type="Proteomes" id="UP000327000">
    <property type="component" value="Unassembled WGS sequence"/>
</dbReference>
<keyword evidence="2" id="KW-1185">Reference proteome</keyword>
<dbReference type="AlphaFoldDB" id="A0A5N5W3X6"/>
<dbReference type="RefSeq" id="WP_152264624.1">
    <property type="nucleotide sequence ID" value="NZ_VOKX01000070.1"/>
</dbReference>